<dbReference type="EMBL" id="JAULSV010000002">
    <property type="protein sequence ID" value="KAK0652862.1"/>
    <property type="molecule type" value="Genomic_DNA"/>
</dbReference>
<organism evidence="1 2">
    <name type="scientific">Cercophora newfieldiana</name>
    <dbReference type="NCBI Taxonomy" id="92897"/>
    <lineage>
        <taxon>Eukaryota</taxon>
        <taxon>Fungi</taxon>
        <taxon>Dikarya</taxon>
        <taxon>Ascomycota</taxon>
        <taxon>Pezizomycotina</taxon>
        <taxon>Sordariomycetes</taxon>
        <taxon>Sordariomycetidae</taxon>
        <taxon>Sordariales</taxon>
        <taxon>Lasiosphaeriaceae</taxon>
        <taxon>Cercophora</taxon>
    </lineage>
</organism>
<protein>
    <submittedName>
        <fullName evidence="1">Uncharacterized protein</fullName>
    </submittedName>
</protein>
<dbReference type="Proteomes" id="UP001174936">
    <property type="component" value="Unassembled WGS sequence"/>
</dbReference>
<comment type="caution">
    <text evidence="1">The sequence shown here is derived from an EMBL/GenBank/DDBJ whole genome shotgun (WGS) entry which is preliminary data.</text>
</comment>
<gene>
    <name evidence="1" type="ORF">B0T16DRAFT_406921</name>
</gene>
<dbReference type="AlphaFoldDB" id="A0AA39YHR9"/>
<accession>A0AA39YHR9</accession>
<proteinExistence type="predicted"/>
<reference evidence="1" key="1">
    <citation type="submission" date="2023-06" db="EMBL/GenBank/DDBJ databases">
        <title>Genome-scale phylogeny and comparative genomics of the fungal order Sordariales.</title>
        <authorList>
            <consortium name="Lawrence Berkeley National Laboratory"/>
            <person name="Hensen N."/>
            <person name="Bonometti L."/>
            <person name="Westerberg I."/>
            <person name="Brannstrom I.O."/>
            <person name="Guillou S."/>
            <person name="Cros-Aarteil S."/>
            <person name="Calhoun S."/>
            <person name="Haridas S."/>
            <person name="Kuo A."/>
            <person name="Mondo S."/>
            <person name="Pangilinan J."/>
            <person name="Riley R."/>
            <person name="Labutti K."/>
            <person name="Andreopoulos B."/>
            <person name="Lipzen A."/>
            <person name="Chen C."/>
            <person name="Yanf M."/>
            <person name="Daum C."/>
            <person name="Ng V."/>
            <person name="Clum A."/>
            <person name="Steindorff A."/>
            <person name="Ohm R."/>
            <person name="Martin F."/>
            <person name="Silar P."/>
            <person name="Natvig D."/>
            <person name="Lalanne C."/>
            <person name="Gautier V."/>
            <person name="Ament-Velasquez S.L."/>
            <person name="Kruys A."/>
            <person name="Hutchinson M.I."/>
            <person name="Powell A.J."/>
            <person name="Barry K."/>
            <person name="Miller A.N."/>
            <person name="Grigoriev I.V."/>
            <person name="Debuchy R."/>
            <person name="Gladieux P."/>
            <person name="Thoren M.H."/>
            <person name="Johannesson H."/>
        </authorList>
    </citation>
    <scope>NUCLEOTIDE SEQUENCE</scope>
    <source>
        <strain evidence="1">SMH2532-1</strain>
    </source>
</reference>
<name>A0AA39YHR9_9PEZI</name>
<keyword evidence="2" id="KW-1185">Reference proteome</keyword>
<evidence type="ECO:0000313" key="1">
    <source>
        <dbReference type="EMBL" id="KAK0652862.1"/>
    </source>
</evidence>
<sequence length="61" mass="6914">MPLLIALEGDLTGAVGGMTPAQLSQVVIRTSEARMRIRRLIIDFMSERNVEWWWGESALKI</sequence>
<evidence type="ECO:0000313" key="2">
    <source>
        <dbReference type="Proteomes" id="UP001174936"/>
    </source>
</evidence>